<proteinExistence type="predicted"/>
<dbReference type="GO" id="GO:0006508">
    <property type="term" value="P:proteolysis"/>
    <property type="evidence" value="ECO:0007669"/>
    <property type="project" value="InterPro"/>
</dbReference>
<sequence length="128" mass="12515">MILLNDNAVVTRSYNDVTVDDLGGPAPAPLQEVCKTGISTGRSCGPVLGQAGTEIAAQICAGHGDSGAPVSVGGRLVGVVSGGLAALPPCIHPLQGPVHSPALIPTWDAVAAEMDAAGGVGAGFRLPA</sequence>
<dbReference type="InterPro" id="IPR009003">
    <property type="entry name" value="Peptidase_S1_PA"/>
</dbReference>
<protein>
    <recommendedName>
        <fullName evidence="1">Peptidase S1 domain-containing protein</fullName>
    </recommendedName>
</protein>
<dbReference type="EMBL" id="DQID01000152">
    <property type="protein sequence ID" value="HCT14258.1"/>
    <property type="molecule type" value="Genomic_DNA"/>
</dbReference>
<dbReference type="Pfam" id="PF00089">
    <property type="entry name" value="Trypsin"/>
    <property type="match status" value="1"/>
</dbReference>
<dbReference type="AlphaFoldDB" id="A0A3D4SY95"/>
<gene>
    <name evidence="2" type="ORF">DIW82_05540</name>
</gene>
<comment type="caution">
    <text evidence="2">The sequence shown here is derived from an EMBL/GenBank/DDBJ whole genome shotgun (WGS) entry which is preliminary data.</text>
</comment>
<accession>A0A3D4SY95</accession>
<reference evidence="2 3" key="1">
    <citation type="journal article" date="2018" name="Nat. Biotechnol.">
        <title>A standardized bacterial taxonomy based on genome phylogeny substantially revises the tree of life.</title>
        <authorList>
            <person name="Parks D.H."/>
            <person name="Chuvochina M."/>
            <person name="Waite D.W."/>
            <person name="Rinke C."/>
            <person name="Skarshewski A."/>
            <person name="Chaumeil P.A."/>
            <person name="Hugenholtz P."/>
        </authorList>
    </citation>
    <scope>NUCLEOTIDE SEQUENCE [LARGE SCALE GENOMIC DNA]</scope>
    <source>
        <strain evidence="2">UBA11247</strain>
    </source>
</reference>
<dbReference type="GO" id="GO:0004252">
    <property type="term" value="F:serine-type endopeptidase activity"/>
    <property type="evidence" value="ECO:0007669"/>
    <property type="project" value="InterPro"/>
</dbReference>
<evidence type="ECO:0000259" key="1">
    <source>
        <dbReference type="Pfam" id="PF00089"/>
    </source>
</evidence>
<dbReference type="Proteomes" id="UP000261739">
    <property type="component" value="Unassembled WGS sequence"/>
</dbReference>
<organism evidence="2 3">
    <name type="scientific">Corynebacterium nuruki</name>
    <dbReference type="NCBI Taxonomy" id="1032851"/>
    <lineage>
        <taxon>Bacteria</taxon>
        <taxon>Bacillati</taxon>
        <taxon>Actinomycetota</taxon>
        <taxon>Actinomycetes</taxon>
        <taxon>Mycobacteriales</taxon>
        <taxon>Corynebacteriaceae</taxon>
        <taxon>Corynebacterium</taxon>
    </lineage>
</organism>
<dbReference type="STRING" id="863239.GCA_000213935_02097"/>
<feature type="domain" description="Peptidase S1" evidence="1">
    <location>
        <begin position="24"/>
        <end position="83"/>
    </location>
</feature>
<evidence type="ECO:0000313" key="3">
    <source>
        <dbReference type="Proteomes" id="UP000261739"/>
    </source>
</evidence>
<dbReference type="SUPFAM" id="SSF50494">
    <property type="entry name" value="Trypsin-like serine proteases"/>
    <property type="match status" value="1"/>
</dbReference>
<name>A0A3D4SY95_9CORY</name>
<dbReference type="InterPro" id="IPR001254">
    <property type="entry name" value="Trypsin_dom"/>
</dbReference>
<dbReference type="Gene3D" id="2.40.10.10">
    <property type="entry name" value="Trypsin-like serine proteases"/>
    <property type="match status" value="1"/>
</dbReference>
<dbReference type="InterPro" id="IPR043504">
    <property type="entry name" value="Peptidase_S1_PA_chymotrypsin"/>
</dbReference>
<evidence type="ECO:0000313" key="2">
    <source>
        <dbReference type="EMBL" id="HCT14258.1"/>
    </source>
</evidence>